<dbReference type="RefSeq" id="XP_014510632.1">
    <property type="nucleotide sequence ID" value="XM_014655146.2"/>
</dbReference>
<accession>A0A1S3UXE2</accession>
<comment type="function">
    <text evidence="2">Catalyzes the gamma-elimination of phosphate from L-phosphohomoserine and the beta-addition of water to produce L-threonine.</text>
</comment>
<evidence type="ECO:0000313" key="22">
    <source>
        <dbReference type="RefSeq" id="XP_014510632.1"/>
    </source>
</evidence>
<comment type="similarity">
    <text evidence="5">Belongs to the threonine synthase family.</text>
</comment>
<evidence type="ECO:0000256" key="17">
    <source>
        <dbReference type="ARBA" id="ARBA00049144"/>
    </source>
</evidence>
<evidence type="ECO:0000313" key="21">
    <source>
        <dbReference type="Proteomes" id="UP000087766"/>
    </source>
</evidence>
<dbReference type="AlphaFoldDB" id="A0A1S3UXE2"/>
<feature type="modified residue" description="N6-(pyridoxal phosphate)lysine" evidence="18">
    <location>
        <position position="201"/>
    </location>
</feature>
<name>A0A1S3UXE2_VIGRR</name>
<dbReference type="InterPro" id="IPR001926">
    <property type="entry name" value="TrpB-like_PALP"/>
</dbReference>
<comment type="subcellular location">
    <subcellularLocation>
        <location evidence="3">Plastid</location>
        <location evidence="3">Chloroplast</location>
    </subcellularLocation>
</comment>
<dbReference type="SMR" id="A0A1S3UXE2"/>
<keyword evidence="21" id="KW-1185">Reference proteome</keyword>
<keyword evidence="8" id="KW-0150">Chloroplast</keyword>
<evidence type="ECO:0000256" key="10">
    <source>
        <dbReference type="ARBA" id="ARBA00022605"/>
    </source>
</evidence>
<sequence length="526" mass="57425">MMSSLLNPSFSTLPNHSISIPNNKNRCGSTLVSCTSSTFDPSSSHLNTTTNHTPPSPAPPNIKDEARRHLAAGAHNFTAKYVPFNAGFDSTESYSLDEIVYRSRSGGLLDVEHDMEALKRFDGAYWRTLFDSRVGKTTWPYGSGVWSKKEWVLPEIDPDDIVSAFEGNSNLFWAERFGKECAGMNDLWVKHCGISHTGSFKDLGMTVLVSQVNRLRKMQRPVVGVGCASTGDTSAALSAYCAMAGIPSIVFLPANKISTAQLIQPVSNGALVLSIDTDFDGCMKLIREITAELPIYLANSLNSLRLEGQKTAAIEILQQFNWEVPDWVIVPGGNLGNIYAFYKGFKMCKDLGLVEKIPRLVCAQAANANPLYLYYKNGWNDYKAVKAKTTFASAIQIGDPVSIDRAVHALRNSEGIVEEATEEELMDATQQADTTGMFTCPHTGVALRALIKLRNSGVIGPRERVVVVSTAHGLKFAQSKIDYHTGAIPGMGRFANPPVSVKADFGSVMDKLKDFLHDKSPKSNIS</sequence>
<dbReference type="InterPro" id="IPR050214">
    <property type="entry name" value="Cys_Synth/Cystath_Beta-Synth"/>
</dbReference>
<evidence type="ECO:0000256" key="19">
    <source>
        <dbReference type="SAM" id="MobiDB-lite"/>
    </source>
</evidence>
<dbReference type="UniPathway" id="UPA00050">
    <property type="reaction ID" value="UER00065"/>
</dbReference>
<evidence type="ECO:0000256" key="4">
    <source>
        <dbReference type="ARBA" id="ARBA00004979"/>
    </source>
</evidence>
<keyword evidence="14 18" id="KW-0663">Pyridoxal phosphate</keyword>
<dbReference type="PANTHER" id="PTHR10314">
    <property type="entry name" value="CYSTATHIONINE BETA-SYNTHASE"/>
    <property type="match status" value="1"/>
</dbReference>
<keyword evidence="16" id="KW-0456">Lyase</keyword>
<comment type="cofactor">
    <cofactor evidence="1 18">
        <name>pyridoxal 5'-phosphate</name>
        <dbReference type="ChEBI" id="CHEBI:597326"/>
    </cofactor>
</comment>
<evidence type="ECO:0000256" key="13">
    <source>
        <dbReference type="ARBA" id="ARBA00022697"/>
    </source>
</evidence>
<organism evidence="21 22">
    <name type="scientific">Vigna radiata var. radiata</name>
    <name type="common">Mung bean</name>
    <name type="synonym">Phaseolus aureus</name>
    <dbReference type="NCBI Taxonomy" id="3916"/>
    <lineage>
        <taxon>Eukaryota</taxon>
        <taxon>Viridiplantae</taxon>
        <taxon>Streptophyta</taxon>
        <taxon>Embryophyta</taxon>
        <taxon>Tracheophyta</taxon>
        <taxon>Spermatophyta</taxon>
        <taxon>Magnoliopsida</taxon>
        <taxon>eudicotyledons</taxon>
        <taxon>Gunneridae</taxon>
        <taxon>Pentapetalae</taxon>
        <taxon>rosids</taxon>
        <taxon>fabids</taxon>
        <taxon>Fabales</taxon>
        <taxon>Fabaceae</taxon>
        <taxon>Papilionoideae</taxon>
        <taxon>50 kb inversion clade</taxon>
        <taxon>NPAAA clade</taxon>
        <taxon>indigoferoid/millettioid clade</taxon>
        <taxon>Phaseoleae</taxon>
        <taxon>Vigna</taxon>
    </lineage>
</organism>
<feature type="domain" description="Tryptophan synthase beta chain-like PALP" evidence="20">
    <location>
        <begin position="163"/>
        <end position="470"/>
    </location>
</feature>
<evidence type="ECO:0000256" key="12">
    <source>
        <dbReference type="ARBA" id="ARBA00022691"/>
    </source>
</evidence>
<evidence type="ECO:0000256" key="6">
    <source>
        <dbReference type="ARBA" id="ARBA00011738"/>
    </source>
</evidence>
<reference evidence="22" key="2">
    <citation type="submission" date="2025-08" db="UniProtKB">
        <authorList>
            <consortium name="RefSeq"/>
        </authorList>
    </citation>
    <scope>IDENTIFICATION</scope>
    <source>
        <tissue evidence="22">Leaf</tissue>
    </source>
</reference>
<dbReference type="InterPro" id="IPR036052">
    <property type="entry name" value="TrpB-like_PALP_sf"/>
</dbReference>
<comment type="subunit">
    <text evidence="6">Homodimer.</text>
</comment>
<feature type="compositionally biased region" description="Low complexity" evidence="19">
    <location>
        <begin position="40"/>
        <end position="53"/>
    </location>
</feature>
<dbReference type="CDD" id="cd01563">
    <property type="entry name" value="Thr-synth_1"/>
    <property type="match status" value="1"/>
</dbReference>
<dbReference type="KEGG" id="vra:106769504"/>
<dbReference type="Proteomes" id="UP000087766">
    <property type="component" value="Chromosome 7"/>
</dbReference>
<dbReference type="InterPro" id="IPR000634">
    <property type="entry name" value="Ser/Thr_deHydtase_PyrdxlP-BS"/>
</dbReference>
<dbReference type="Gene3D" id="3.40.50.1100">
    <property type="match status" value="2"/>
</dbReference>
<dbReference type="PROSITE" id="PS00165">
    <property type="entry name" value="DEHYDRATASE_SER_THR"/>
    <property type="match status" value="1"/>
</dbReference>
<evidence type="ECO:0000256" key="14">
    <source>
        <dbReference type="ARBA" id="ARBA00022898"/>
    </source>
</evidence>
<dbReference type="Gramene" id="Vradi07g23140.1">
    <property type="protein sequence ID" value="Vradi07g23140.1"/>
    <property type="gene ID" value="Vradi07g23140"/>
</dbReference>
<keyword evidence="9" id="KW-0021">Allosteric enzyme</keyword>
<dbReference type="NCBIfam" id="TIGR00260">
    <property type="entry name" value="thrC"/>
    <property type="match status" value="1"/>
</dbReference>
<evidence type="ECO:0000256" key="2">
    <source>
        <dbReference type="ARBA" id="ARBA00003648"/>
    </source>
</evidence>
<evidence type="ECO:0000256" key="16">
    <source>
        <dbReference type="ARBA" id="ARBA00023239"/>
    </source>
</evidence>
<dbReference type="EC" id="4.2.3.1" evidence="7"/>
<evidence type="ECO:0000256" key="7">
    <source>
        <dbReference type="ARBA" id="ARBA00013028"/>
    </source>
</evidence>
<keyword evidence="15" id="KW-0809">Transit peptide</keyword>
<keyword evidence="11" id="KW-0934">Plastid</keyword>
<gene>
    <name evidence="22" type="primary">LOC106769504</name>
</gene>
<evidence type="ECO:0000256" key="9">
    <source>
        <dbReference type="ARBA" id="ARBA00022533"/>
    </source>
</evidence>
<evidence type="ECO:0000256" key="5">
    <source>
        <dbReference type="ARBA" id="ARBA00005517"/>
    </source>
</evidence>
<evidence type="ECO:0000256" key="1">
    <source>
        <dbReference type="ARBA" id="ARBA00001933"/>
    </source>
</evidence>
<dbReference type="GO" id="GO:0030170">
    <property type="term" value="F:pyridoxal phosphate binding"/>
    <property type="evidence" value="ECO:0007669"/>
    <property type="project" value="InterPro"/>
</dbReference>
<keyword evidence="13" id="KW-0791">Threonine biosynthesis</keyword>
<comment type="catalytic activity">
    <reaction evidence="17">
        <text>O-phospho-L-homoserine + H2O = L-threonine + phosphate</text>
        <dbReference type="Rhea" id="RHEA:10840"/>
        <dbReference type="ChEBI" id="CHEBI:15377"/>
        <dbReference type="ChEBI" id="CHEBI:43474"/>
        <dbReference type="ChEBI" id="CHEBI:57590"/>
        <dbReference type="ChEBI" id="CHEBI:57926"/>
        <dbReference type="EC" id="4.2.3.1"/>
    </reaction>
</comment>
<dbReference type="GeneID" id="106769504"/>
<protein>
    <recommendedName>
        <fullName evidence="7">threonine synthase</fullName>
        <ecNumber evidence="7">4.2.3.1</ecNumber>
    </recommendedName>
</protein>
<dbReference type="Pfam" id="PF00291">
    <property type="entry name" value="PALP"/>
    <property type="match status" value="1"/>
</dbReference>
<evidence type="ECO:0000256" key="11">
    <source>
        <dbReference type="ARBA" id="ARBA00022640"/>
    </source>
</evidence>
<comment type="pathway">
    <text evidence="4">Amino-acid biosynthesis; L-threonine biosynthesis; L-threonine from L-aspartate: step 5/5.</text>
</comment>
<evidence type="ECO:0000256" key="8">
    <source>
        <dbReference type="ARBA" id="ARBA00022528"/>
    </source>
</evidence>
<dbReference type="SUPFAM" id="SSF53686">
    <property type="entry name" value="Tryptophan synthase beta subunit-like PLP-dependent enzymes"/>
    <property type="match status" value="1"/>
</dbReference>
<dbReference type="OrthoDB" id="7773036at2759"/>
<proteinExistence type="inferred from homology"/>
<evidence type="ECO:0000259" key="20">
    <source>
        <dbReference type="Pfam" id="PF00291"/>
    </source>
</evidence>
<dbReference type="FunFam" id="3.40.50.1100:FF:000030">
    <property type="entry name" value="Threonine synthase 1, chloroplastic"/>
    <property type="match status" value="1"/>
</dbReference>
<dbReference type="GO" id="GO:0009507">
    <property type="term" value="C:chloroplast"/>
    <property type="evidence" value="ECO:0007669"/>
    <property type="project" value="UniProtKB-SubCell"/>
</dbReference>
<dbReference type="InterPro" id="IPR004450">
    <property type="entry name" value="Thr_synthase-like"/>
</dbReference>
<evidence type="ECO:0000256" key="18">
    <source>
        <dbReference type="PIRSR" id="PIRSR604450-51"/>
    </source>
</evidence>
<dbReference type="GO" id="GO:0004795">
    <property type="term" value="F:threonine synthase activity"/>
    <property type="evidence" value="ECO:0007669"/>
    <property type="project" value="UniProtKB-EC"/>
</dbReference>
<keyword evidence="10" id="KW-0028">Amino-acid biosynthesis</keyword>
<evidence type="ECO:0000256" key="15">
    <source>
        <dbReference type="ARBA" id="ARBA00022946"/>
    </source>
</evidence>
<evidence type="ECO:0000256" key="3">
    <source>
        <dbReference type="ARBA" id="ARBA00004229"/>
    </source>
</evidence>
<reference evidence="21" key="1">
    <citation type="journal article" date="2014" name="Nat. Commun.">
        <title>Genome sequence of mungbean and insights into evolution within Vigna species.</title>
        <authorList>
            <person name="Kang Y.J."/>
            <person name="Kim S.K."/>
            <person name="Kim M.Y."/>
            <person name="Lestari P."/>
            <person name="Kim K.H."/>
            <person name="Ha B.K."/>
            <person name="Jun T.H."/>
            <person name="Hwang W.J."/>
            <person name="Lee T."/>
            <person name="Lee J."/>
            <person name="Shim S."/>
            <person name="Yoon M.Y."/>
            <person name="Jang Y.E."/>
            <person name="Han K.S."/>
            <person name="Taeprayoon P."/>
            <person name="Yoon N."/>
            <person name="Somta P."/>
            <person name="Tanya P."/>
            <person name="Kim K.S."/>
            <person name="Gwag J.G."/>
            <person name="Moon J.K."/>
            <person name="Lee Y.H."/>
            <person name="Park B.S."/>
            <person name="Bombarely A."/>
            <person name="Doyle J.J."/>
            <person name="Jackson S.A."/>
            <person name="Schafleitner R."/>
            <person name="Srinives P."/>
            <person name="Varshney R.K."/>
            <person name="Lee S.H."/>
        </authorList>
    </citation>
    <scope>NUCLEOTIDE SEQUENCE [LARGE SCALE GENOMIC DNA]</scope>
    <source>
        <strain evidence="21">cv. VC1973A</strain>
    </source>
</reference>
<feature type="region of interest" description="Disordered" evidence="19">
    <location>
        <begin position="40"/>
        <end position="63"/>
    </location>
</feature>
<keyword evidence="12" id="KW-0949">S-adenosyl-L-methionine</keyword>
<dbReference type="STRING" id="3916.A0A1S3UXE2"/>
<dbReference type="GO" id="GO:0009088">
    <property type="term" value="P:threonine biosynthetic process"/>
    <property type="evidence" value="ECO:0007669"/>
    <property type="project" value="UniProtKB-UniPathway"/>
</dbReference>